<name>A0A4Y8P6H7_9BACT</name>
<accession>A0A4Y8P6H7</accession>
<sequence>MIGKPMAHSPRTRRLEVIDQRRDIERRMDAHQEMDMIRFPPELNQGTAPVVQNFCERLSQGREEFGR</sequence>
<protein>
    <submittedName>
        <fullName evidence="1">Uncharacterized protein</fullName>
    </submittedName>
</protein>
<dbReference type="Proteomes" id="UP000297713">
    <property type="component" value="Unassembled WGS sequence"/>
</dbReference>
<keyword evidence="2" id="KW-1185">Reference proteome</keyword>
<evidence type="ECO:0000313" key="1">
    <source>
        <dbReference type="EMBL" id="TFE65629.1"/>
    </source>
</evidence>
<dbReference type="EMBL" id="LXQC01000214">
    <property type="protein sequence ID" value="TFE65629.1"/>
    <property type="molecule type" value="Genomic_DNA"/>
</dbReference>
<gene>
    <name evidence="1" type="ORF">A7Q10_10405</name>
</gene>
<reference evidence="1 2" key="1">
    <citation type="submission" date="2016-05" db="EMBL/GenBank/DDBJ databases">
        <title>Diversity and Homogeneity among Thermoacidophilic Verrucomicrobia Methanotrophs Linked with Geographical Origin.</title>
        <authorList>
            <person name="Erikstad H.-A."/>
            <person name="Smestad N.B."/>
            <person name="Ceballos R.M."/>
            <person name="Birkeland N.-K."/>
        </authorList>
    </citation>
    <scope>NUCLEOTIDE SEQUENCE [LARGE SCALE GENOMIC DNA]</scope>
    <source>
        <strain evidence="1 2">Phi</strain>
    </source>
</reference>
<organism evidence="1 2">
    <name type="scientific">Methylacidiphilum caldifontis</name>
    <dbReference type="NCBI Taxonomy" id="2795386"/>
    <lineage>
        <taxon>Bacteria</taxon>
        <taxon>Pseudomonadati</taxon>
        <taxon>Verrucomicrobiota</taxon>
        <taxon>Methylacidiphilae</taxon>
        <taxon>Methylacidiphilales</taxon>
        <taxon>Methylacidiphilaceae</taxon>
        <taxon>Methylacidiphilum (ex Ratnadevi et al. 2023)</taxon>
    </lineage>
</organism>
<evidence type="ECO:0000313" key="2">
    <source>
        <dbReference type="Proteomes" id="UP000297713"/>
    </source>
</evidence>
<dbReference type="AlphaFoldDB" id="A0A4Y8P6H7"/>
<proteinExistence type="predicted"/>
<comment type="caution">
    <text evidence="1">The sequence shown here is derived from an EMBL/GenBank/DDBJ whole genome shotgun (WGS) entry which is preliminary data.</text>
</comment>